<dbReference type="Proteomes" id="UP001210609">
    <property type="component" value="Chromosome"/>
</dbReference>
<keyword evidence="5" id="KW-1185">Reference proteome</keyword>
<evidence type="ECO:0000256" key="2">
    <source>
        <dbReference type="SAM" id="MobiDB-lite"/>
    </source>
</evidence>
<dbReference type="InterPro" id="IPR011010">
    <property type="entry name" value="DNA_brk_join_enz"/>
</dbReference>
<dbReference type="SUPFAM" id="SSF56349">
    <property type="entry name" value="DNA breaking-rejoining enzymes"/>
    <property type="match status" value="1"/>
</dbReference>
<dbReference type="InterPro" id="IPR013762">
    <property type="entry name" value="Integrase-like_cat_sf"/>
</dbReference>
<dbReference type="Gene3D" id="1.10.443.10">
    <property type="entry name" value="Intergrase catalytic core"/>
    <property type="match status" value="1"/>
</dbReference>
<dbReference type="Pfam" id="PF00589">
    <property type="entry name" value="Phage_integrase"/>
    <property type="match status" value="1"/>
</dbReference>
<dbReference type="CDD" id="cd00397">
    <property type="entry name" value="DNA_BRE_C"/>
    <property type="match status" value="1"/>
</dbReference>
<sequence length="233" mass="26322">MPTKARANPSNAPSLDPSWRRSSTTPTSRWCASGARDARGWLPTFRDATLFKTAYGYGLRRNETRMLNEVDFGPNPHGREFGDCGTLMVRHGKAKKGSPPKRRRLTVWQWTPVVIEEWVTEVRPGMRHAHGPALWPSERGLRVGLQRLDSRFAAYRDALGLDPALEFHSLRRSYITHLIEDGYDPLFVQQQVGHEYASTTAICTCVSSDFRTRTLRRALDATVEAAMRPGRAS</sequence>
<reference evidence="4 5" key="1">
    <citation type="submission" date="2022-12" db="EMBL/GenBank/DDBJ databases">
        <authorList>
            <person name="Ruckert C."/>
            <person name="Busche T."/>
            <person name="Kalinowski J."/>
            <person name="Wittmann C."/>
        </authorList>
    </citation>
    <scope>NUCLEOTIDE SEQUENCE [LARGE SCALE GENOMIC DNA]</scope>
    <source>
        <strain evidence="4 5">DSM 40555</strain>
    </source>
</reference>
<dbReference type="InterPro" id="IPR002104">
    <property type="entry name" value="Integrase_catalytic"/>
</dbReference>
<evidence type="ECO:0000313" key="5">
    <source>
        <dbReference type="Proteomes" id="UP001210609"/>
    </source>
</evidence>
<proteinExistence type="predicted"/>
<accession>A0ABY7ITI8</accession>
<organism evidence="4 5">
    <name type="scientific">Streptomyces nigrescens</name>
    <dbReference type="NCBI Taxonomy" id="1920"/>
    <lineage>
        <taxon>Bacteria</taxon>
        <taxon>Bacillati</taxon>
        <taxon>Actinomycetota</taxon>
        <taxon>Actinomycetes</taxon>
        <taxon>Kitasatosporales</taxon>
        <taxon>Streptomycetaceae</taxon>
        <taxon>Streptomyces</taxon>
    </lineage>
</organism>
<dbReference type="EMBL" id="CP114202">
    <property type="protein sequence ID" value="WAU01623.1"/>
    <property type="molecule type" value="Genomic_DNA"/>
</dbReference>
<protein>
    <submittedName>
        <fullName evidence="4">Site-specific integrase</fullName>
    </submittedName>
</protein>
<gene>
    <name evidence="4" type="ORF">STRLI_001111</name>
</gene>
<evidence type="ECO:0000313" key="4">
    <source>
        <dbReference type="EMBL" id="WAU01623.1"/>
    </source>
</evidence>
<feature type="compositionally biased region" description="Low complexity" evidence="2">
    <location>
        <begin position="20"/>
        <end position="30"/>
    </location>
</feature>
<dbReference type="PROSITE" id="PS51898">
    <property type="entry name" value="TYR_RECOMBINASE"/>
    <property type="match status" value="1"/>
</dbReference>
<feature type="region of interest" description="Disordered" evidence="2">
    <location>
        <begin position="1"/>
        <end position="30"/>
    </location>
</feature>
<feature type="domain" description="Tyr recombinase" evidence="3">
    <location>
        <begin position="14"/>
        <end position="220"/>
    </location>
</feature>
<evidence type="ECO:0000259" key="3">
    <source>
        <dbReference type="PROSITE" id="PS51898"/>
    </source>
</evidence>
<keyword evidence="1" id="KW-0233">DNA recombination</keyword>
<evidence type="ECO:0000256" key="1">
    <source>
        <dbReference type="ARBA" id="ARBA00023172"/>
    </source>
</evidence>
<name>A0ABY7ITI8_STRNI</name>